<dbReference type="PANTHER" id="PTHR38480:SF1">
    <property type="entry name" value="SLR0254 PROTEIN"/>
    <property type="match status" value="1"/>
</dbReference>
<dbReference type="InterPro" id="IPR010432">
    <property type="entry name" value="RDD"/>
</dbReference>
<feature type="domain" description="RDD" evidence="6">
    <location>
        <begin position="16"/>
        <end position="131"/>
    </location>
</feature>
<dbReference type="Proteomes" id="UP001501729">
    <property type="component" value="Unassembled WGS sequence"/>
</dbReference>
<dbReference type="PANTHER" id="PTHR38480">
    <property type="entry name" value="SLR0254 PROTEIN"/>
    <property type="match status" value="1"/>
</dbReference>
<reference evidence="7 8" key="1">
    <citation type="journal article" date="2019" name="Int. J. Syst. Evol. Microbiol.">
        <title>The Global Catalogue of Microorganisms (GCM) 10K type strain sequencing project: providing services to taxonomists for standard genome sequencing and annotation.</title>
        <authorList>
            <consortium name="The Broad Institute Genomics Platform"/>
            <consortium name="The Broad Institute Genome Sequencing Center for Infectious Disease"/>
            <person name="Wu L."/>
            <person name="Ma J."/>
        </authorList>
    </citation>
    <scope>NUCLEOTIDE SEQUENCE [LARGE SCALE GENOMIC DNA]</scope>
    <source>
        <strain evidence="7 8">JCM 17504</strain>
    </source>
</reference>
<feature type="transmembrane region" description="Helical" evidence="5">
    <location>
        <begin position="15"/>
        <end position="36"/>
    </location>
</feature>
<sequence>MPMPEPVMGTEEDVILSRVVALILDEIIALVCALLVGGVVGGLLGSSALAIFLVLAILLGYHVVLEGLYGQTLGKRLLGIIVVKKNGDPCSMGASVVRNVLRIIDALFHYALALVVMLVNDDRQRIGDIAADTVVVRAR</sequence>
<dbReference type="AlphaFoldDB" id="A0AAV3UNL2"/>
<accession>A0AAV3UNL2</accession>
<evidence type="ECO:0000256" key="4">
    <source>
        <dbReference type="ARBA" id="ARBA00023136"/>
    </source>
</evidence>
<comment type="subcellular location">
    <subcellularLocation>
        <location evidence="1">Membrane</location>
        <topology evidence="1">Multi-pass membrane protein</topology>
    </subcellularLocation>
</comment>
<keyword evidence="4 5" id="KW-0472">Membrane</keyword>
<evidence type="ECO:0000256" key="3">
    <source>
        <dbReference type="ARBA" id="ARBA00022989"/>
    </source>
</evidence>
<dbReference type="Pfam" id="PF06271">
    <property type="entry name" value="RDD"/>
    <property type="match status" value="1"/>
</dbReference>
<evidence type="ECO:0000256" key="2">
    <source>
        <dbReference type="ARBA" id="ARBA00022692"/>
    </source>
</evidence>
<keyword evidence="3 5" id="KW-1133">Transmembrane helix</keyword>
<evidence type="ECO:0000256" key="5">
    <source>
        <dbReference type="SAM" id="Phobius"/>
    </source>
</evidence>
<feature type="transmembrane region" description="Helical" evidence="5">
    <location>
        <begin position="100"/>
        <end position="119"/>
    </location>
</feature>
<gene>
    <name evidence="7" type="ORF">GCM10025751_42480</name>
</gene>
<dbReference type="EMBL" id="BAABKX010000015">
    <property type="protein sequence ID" value="GAA5058883.1"/>
    <property type="molecule type" value="Genomic_DNA"/>
</dbReference>
<evidence type="ECO:0000256" key="1">
    <source>
        <dbReference type="ARBA" id="ARBA00004141"/>
    </source>
</evidence>
<evidence type="ECO:0000313" key="7">
    <source>
        <dbReference type="EMBL" id="GAA5058883.1"/>
    </source>
</evidence>
<comment type="caution">
    <text evidence="7">The sequence shown here is derived from an EMBL/GenBank/DDBJ whole genome shotgun (WGS) entry which is preliminary data.</text>
</comment>
<name>A0AAV3UNL2_9EURY</name>
<keyword evidence="2 5" id="KW-0812">Transmembrane</keyword>
<evidence type="ECO:0000259" key="6">
    <source>
        <dbReference type="Pfam" id="PF06271"/>
    </source>
</evidence>
<dbReference type="GO" id="GO:0016020">
    <property type="term" value="C:membrane"/>
    <property type="evidence" value="ECO:0007669"/>
    <property type="project" value="UniProtKB-SubCell"/>
</dbReference>
<proteinExistence type="predicted"/>
<protein>
    <recommendedName>
        <fullName evidence="6">RDD domain-containing protein</fullName>
    </recommendedName>
</protein>
<evidence type="ECO:0000313" key="8">
    <source>
        <dbReference type="Proteomes" id="UP001501729"/>
    </source>
</evidence>
<keyword evidence="8" id="KW-1185">Reference proteome</keyword>
<feature type="transmembrane region" description="Helical" evidence="5">
    <location>
        <begin position="43"/>
        <end position="64"/>
    </location>
</feature>
<organism evidence="7 8">
    <name type="scientific">Haladaptatus pallidirubidus</name>
    <dbReference type="NCBI Taxonomy" id="1008152"/>
    <lineage>
        <taxon>Archaea</taxon>
        <taxon>Methanobacteriati</taxon>
        <taxon>Methanobacteriota</taxon>
        <taxon>Stenosarchaea group</taxon>
        <taxon>Halobacteria</taxon>
        <taxon>Halobacteriales</taxon>
        <taxon>Haladaptataceae</taxon>
        <taxon>Haladaptatus</taxon>
    </lineage>
</organism>